<name>A0A6S7HV96_PARCT</name>
<evidence type="ECO:0000313" key="8">
    <source>
        <dbReference type="Proteomes" id="UP001152795"/>
    </source>
</evidence>
<evidence type="ECO:0000256" key="4">
    <source>
        <dbReference type="ARBA" id="ARBA00022964"/>
    </source>
</evidence>
<proteinExistence type="inferred from homology"/>
<gene>
    <name evidence="7" type="ORF">PACLA_8A002057</name>
</gene>
<evidence type="ECO:0000256" key="5">
    <source>
        <dbReference type="ARBA" id="ARBA00023002"/>
    </source>
</evidence>
<dbReference type="GO" id="GO:0005634">
    <property type="term" value="C:nucleus"/>
    <property type="evidence" value="ECO:0007669"/>
    <property type="project" value="TreeGrafter"/>
</dbReference>
<comment type="similarity">
    <text evidence="2">Belongs to the alkB family.</text>
</comment>
<comment type="caution">
    <text evidence="7">The sequence shown here is derived from an EMBL/GenBank/DDBJ whole genome shotgun (WGS) entry which is preliminary data.</text>
</comment>
<dbReference type="OrthoDB" id="412814at2759"/>
<dbReference type="Proteomes" id="UP001152795">
    <property type="component" value="Unassembled WGS sequence"/>
</dbReference>
<accession>A0A6S7HV96</accession>
<sequence>ENDKEDNSSLEQRHFMSLLLEPRSLNILTEDMYTKYLHGIAERNVDLLDGKVINLDSCFNVPENKRLLRDTRVSLTIRYVPKVLNVKLRFGKK</sequence>
<evidence type="ECO:0000256" key="2">
    <source>
        <dbReference type="ARBA" id="ARBA00007879"/>
    </source>
</evidence>
<organism evidence="7 8">
    <name type="scientific">Paramuricea clavata</name>
    <name type="common">Red gorgonian</name>
    <name type="synonym">Violescent sea-whip</name>
    <dbReference type="NCBI Taxonomy" id="317549"/>
    <lineage>
        <taxon>Eukaryota</taxon>
        <taxon>Metazoa</taxon>
        <taxon>Cnidaria</taxon>
        <taxon>Anthozoa</taxon>
        <taxon>Octocorallia</taxon>
        <taxon>Malacalcyonacea</taxon>
        <taxon>Plexauridae</taxon>
        <taxon>Paramuricea</taxon>
    </lineage>
</organism>
<keyword evidence="8" id="KW-1185">Reference proteome</keyword>
<dbReference type="InterPro" id="IPR037151">
    <property type="entry name" value="AlkB-like_sf"/>
</dbReference>
<evidence type="ECO:0000256" key="3">
    <source>
        <dbReference type="ARBA" id="ARBA00022723"/>
    </source>
</evidence>
<dbReference type="SUPFAM" id="SSF51197">
    <property type="entry name" value="Clavaminate synthase-like"/>
    <property type="match status" value="1"/>
</dbReference>
<dbReference type="PANTHER" id="PTHR46030:SF1">
    <property type="entry name" value="ALPHA-KETOGLUTARATE-DEPENDENT DIOXYGENASE ALKB HOMOLOG 6"/>
    <property type="match status" value="1"/>
</dbReference>
<dbReference type="GO" id="GO:0051213">
    <property type="term" value="F:dioxygenase activity"/>
    <property type="evidence" value="ECO:0007669"/>
    <property type="project" value="UniProtKB-KW"/>
</dbReference>
<reference evidence="7" key="1">
    <citation type="submission" date="2020-04" db="EMBL/GenBank/DDBJ databases">
        <authorList>
            <person name="Alioto T."/>
            <person name="Alioto T."/>
            <person name="Gomez Garrido J."/>
        </authorList>
    </citation>
    <scope>NUCLEOTIDE SEQUENCE</scope>
    <source>
        <strain evidence="7">A484AB</strain>
    </source>
</reference>
<dbReference type="PANTHER" id="PTHR46030">
    <property type="entry name" value="ALPHA-KETOGLUTARATE-DEPENDENT DIOXYGENASE ALKB HOMOLOG 6"/>
    <property type="match status" value="1"/>
</dbReference>
<dbReference type="AlphaFoldDB" id="A0A6S7HV96"/>
<dbReference type="InterPro" id="IPR032862">
    <property type="entry name" value="ALKBH6"/>
</dbReference>
<keyword evidence="6" id="KW-0408">Iron</keyword>
<dbReference type="Gene3D" id="2.60.120.590">
    <property type="entry name" value="Alpha-ketoglutarate-dependent dioxygenase AlkB-like"/>
    <property type="match status" value="1"/>
</dbReference>
<evidence type="ECO:0000256" key="1">
    <source>
        <dbReference type="ARBA" id="ARBA00001954"/>
    </source>
</evidence>
<dbReference type="EMBL" id="CACRXK020005967">
    <property type="protein sequence ID" value="CAB4007943.1"/>
    <property type="molecule type" value="Genomic_DNA"/>
</dbReference>
<keyword evidence="3" id="KW-0479">Metal-binding</keyword>
<comment type="cofactor">
    <cofactor evidence="1">
        <name>Fe(2+)</name>
        <dbReference type="ChEBI" id="CHEBI:29033"/>
    </cofactor>
</comment>
<protein>
    <submittedName>
        <fullName evidence="7">Uncharacterized protein</fullName>
    </submittedName>
</protein>
<dbReference type="GO" id="GO:0046872">
    <property type="term" value="F:metal ion binding"/>
    <property type="evidence" value="ECO:0007669"/>
    <property type="project" value="UniProtKB-KW"/>
</dbReference>
<keyword evidence="5" id="KW-0560">Oxidoreductase</keyword>
<evidence type="ECO:0000256" key="6">
    <source>
        <dbReference type="ARBA" id="ARBA00023004"/>
    </source>
</evidence>
<keyword evidence="4" id="KW-0223">Dioxygenase</keyword>
<feature type="non-terminal residue" evidence="7">
    <location>
        <position position="1"/>
    </location>
</feature>
<evidence type="ECO:0000313" key="7">
    <source>
        <dbReference type="EMBL" id="CAB4007943.1"/>
    </source>
</evidence>